<protein>
    <recommendedName>
        <fullName evidence="11">Alpha-1,4 glucan phosphorylase</fullName>
        <ecNumber evidence="11">2.4.1.1</ecNumber>
    </recommendedName>
</protein>
<dbReference type="SUPFAM" id="SSF53756">
    <property type="entry name" value="UDP-Glycosyltransferase/glycogen phosphorylase"/>
    <property type="match status" value="1"/>
</dbReference>
<evidence type="ECO:0000256" key="5">
    <source>
        <dbReference type="ARBA" id="ARBA00022676"/>
    </source>
</evidence>
<dbReference type="RefSeq" id="WP_101517628.1">
    <property type="nucleotide sequence ID" value="NZ_PKUS01000005.1"/>
</dbReference>
<proteinExistence type="inferred from homology"/>
<dbReference type="PROSITE" id="PS00102">
    <property type="entry name" value="PHOSPHORYLASE"/>
    <property type="match status" value="1"/>
</dbReference>
<comment type="function">
    <text evidence="9">Phosphorylase is an important allosteric enzyme in carbohydrate metabolism. Enzymes from different sources differ in their regulatory mechanisms and in their natural substrates. However, all known phosphorylases share catalytic and structural properties.</text>
</comment>
<comment type="caution">
    <text evidence="12">The sequence shown here is derived from an EMBL/GenBank/DDBJ whole genome shotgun (WGS) entry which is preliminary data.</text>
</comment>
<dbReference type="InterPro" id="IPR000811">
    <property type="entry name" value="Glyco_trans_35"/>
</dbReference>
<evidence type="ECO:0000256" key="8">
    <source>
        <dbReference type="ARBA" id="ARBA00023277"/>
    </source>
</evidence>
<keyword evidence="6 11" id="KW-0808">Transferase</keyword>
<dbReference type="Proteomes" id="UP000235005">
    <property type="component" value="Unassembled WGS sequence"/>
</dbReference>
<accession>A0A2N5X5C4</accession>
<name>A0A2N5X5C4_9GAMM</name>
<comment type="similarity">
    <text evidence="3 11">Belongs to the glycogen phosphorylase family.</text>
</comment>
<dbReference type="FunFam" id="3.40.50.2000:FF:000002">
    <property type="entry name" value="Alpha-1,4 glucan phosphorylase"/>
    <property type="match status" value="1"/>
</dbReference>
<evidence type="ECO:0000256" key="9">
    <source>
        <dbReference type="ARBA" id="ARBA00025174"/>
    </source>
</evidence>
<keyword evidence="4" id="KW-0021">Allosteric enzyme</keyword>
<dbReference type="NCBIfam" id="TIGR02093">
    <property type="entry name" value="P_ylase"/>
    <property type="match status" value="1"/>
</dbReference>
<dbReference type="EC" id="2.4.1.1" evidence="11"/>
<dbReference type="GO" id="GO:0005980">
    <property type="term" value="P:glycogen catabolic process"/>
    <property type="evidence" value="ECO:0007669"/>
    <property type="project" value="TreeGrafter"/>
</dbReference>
<dbReference type="GO" id="GO:0030170">
    <property type="term" value="F:pyridoxal phosphate binding"/>
    <property type="evidence" value="ECO:0007669"/>
    <property type="project" value="InterPro"/>
</dbReference>
<evidence type="ECO:0000256" key="10">
    <source>
        <dbReference type="PIRSR" id="PIRSR000460-1"/>
    </source>
</evidence>
<dbReference type="GO" id="GO:0008184">
    <property type="term" value="F:glycogen phosphorylase activity"/>
    <property type="evidence" value="ECO:0007669"/>
    <property type="project" value="InterPro"/>
</dbReference>
<evidence type="ECO:0000313" key="12">
    <source>
        <dbReference type="EMBL" id="PLW69671.1"/>
    </source>
</evidence>
<dbReference type="PANTHER" id="PTHR11468">
    <property type="entry name" value="GLYCOGEN PHOSPHORYLASE"/>
    <property type="match status" value="1"/>
</dbReference>
<sequence length="812" mass="92486">MNKIEPVFSQELLAESLSRHYQLTLGKDETAESHHYLYRATALTVRDHLVARWQETRDRYRTEQPKRINYLSLEFLMGRTLSNAVLNLDIEEELKAALVQQACDMEKLESEEPDAGLGNGGLGRLAACFLDSCASLEIPVTGYGLRYQYGMFHQRIDNGHQVEQPDPWLRDGNPWEIESPENTRRVKFGGRTEQYQDENGVMRTSWEHTHDVLAVPYDLPIPGYKNDTVNTLRLWKSEATDEFDLDEFNAGSYIDAVAEKNRAEQITLVLYPNDVSEQGKELRLRQQYFLASASLQDVLHRWVRDHGKDFSIFAAKNGFQLNDTHPTVAIPELMRLLIDDYRLEWEEAWEITTSVMFYTNHTLLPEALEAWSVSLFEQLLPRVLEIIYEINARFLSHVNDQWPGDMDRLRNMSIVTEGDYPCVRMAYLGIVGSSSVNGVAALHTDLLKQGLFRDFNELWPEKFNNKTNGVTPRRWLAHSNPGLKALICSRIGDGWVQDLDELEKLAPYASDSDFAEQFMEVKQRNKAALASLVEQDCGVKFDTGMMFDVQVKRIHEYKRQLLNILHAIHLYRRICDGDTVGMYPRCLLIGGKAAPGYVMAKSIIKLISNVASVINADPRCQNLLRIAFFPDYRVTAMEVICSGTDLSEQISTAGKEASGTGNMKFMMNGAVTIGTLDGANIEIREAVGDDNFFLFGMTAGQVAATRTNYRPQEIIDADPDLSQVMRLLDSGHFDLDEAGLFYSVTAAIRCPSDPWVTAADFHSYVEAQQRVSECYADRQRWSKMAILNTAYSGRFSSDRTIREYRDDIWYRS</sequence>
<evidence type="ECO:0000313" key="13">
    <source>
        <dbReference type="Proteomes" id="UP000235005"/>
    </source>
</evidence>
<dbReference type="Pfam" id="PF00343">
    <property type="entry name" value="Phosphorylase"/>
    <property type="match status" value="1"/>
</dbReference>
<evidence type="ECO:0000256" key="7">
    <source>
        <dbReference type="ARBA" id="ARBA00022898"/>
    </source>
</evidence>
<dbReference type="InterPro" id="IPR011833">
    <property type="entry name" value="Glycg_phsphrylas"/>
</dbReference>
<gene>
    <name evidence="12" type="ORF">C0039_06595</name>
</gene>
<evidence type="ECO:0000256" key="11">
    <source>
        <dbReference type="RuleBase" id="RU000587"/>
    </source>
</evidence>
<evidence type="ECO:0000256" key="2">
    <source>
        <dbReference type="ARBA" id="ARBA00001933"/>
    </source>
</evidence>
<dbReference type="Gene3D" id="3.40.50.2000">
    <property type="entry name" value="Glycogen Phosphorylase B"/>
    <property type="match status" value="2"/>
</dbReference>
<dbReference type="InterPro" id="IPR035090">
    <property type="entry name" value="Pyridoxal_P_attach_site"/>
</dbReference>
<feature type="modified residue" description="N6-(pyridoxal phosphate)lysine" evidence="10">
    <location>
        <position position="664"/>
    </location>
</feature>
<dbReference type="CDD" id="cd04300">
    <property type="entry name" value="GT35_Glycogen_Phosphorylase"/>
    <property type="match status" value="1"/>
</dbReference>
<comment type="cofactor">
    <cofactor evidence="2 11">
        <name>pyridoxal 5'-phosphate</name>
        <dbReference type="ChEBI" id="CHEBI:597326"/>
    </cofactor>
</comment>
<dbReference type="GO" id="GO:0005737">
    <property type="term" value="C:cytoplasm"/>
    <property type="evidence" value="ECO:0007669"/>
    <property type="project" value="TreeGrafter"/>
</dbReference>
<dbReference type="FunFam" id="3.40.50.2000:FF:000003">
    <property type="entry name" value="Alpha-1,4 glucan phosphorylase"/>
    <property type="match status" value="1"/>
</dbReference>
<evidence type="ECO:0000256" key="3">
    <source>
        <dbReference type="ARBA" id="ARBA00006047"/>
    </source>
</evidence>
<evidence type="ECO:0000256" key="1">
    <source>
        <dbReference type="ARBA" id="ARBA00001275"/>
    </source>
</evidence>
<dbReference type="EMBL" id="PKUS01000005">
    <property type="protein sequence ID" value="PLW69671.1"/>
    <property type="molecule type" value="Genomic_DNA"/>
</dbReference>
<keyword evidence="5 11" id="KW-0328">Glycosyltransferase</keyword>
<dbReference type="PANTHER" id="PTHR11468:SF3">
    <property type="entry name" value="GLYCOGEN PHOSPHORYLASE, LIVER FORM"/>
    <property type="match status" value="1"/>
</dbReference>
<dbReference type="OrthoDB" id="7229284at2"/>
<keyword evidence="13" id="KW-1185">Reference proteome</keyword>
<organism evidence="12 13">
    <name type="scientific">Pseudohalioglobus lutimaris</name>
    <dbReference type="NCBI Taxonomy" id="1737061"/>
    <lineage>
        <taxon>Bacteria</taxon>
        <taxon>Pseudomonadati</taxon>
        <taxon>Pseudomonadota</taxon>
        <taxon>Gammaproteobacteria</taxon>
        <taxon>Cellvibrionales</taxon>
        <taxon>Halieaceae</taxon>
        <taxon>Pseudohalioglobus</taxon>
    </lineage>
</organism>
<reference evidence="12 13" key="1">
    <citation type="submission" date="2018-01" db="EMBL/GenBank/DDBJ databases">
        <title>The draft genome sequence of Halioglobus lutimaris HF004.</title>
        <authorList>
            <person name="Du Z.-J."/>
            <person name="Shi M.-J."/>
        </authorList>
    </citation>
    <scope>NUCLEOTIDE SEQUENCE [LARGE SCALE GENOMIC DNA]</scope>
    <source>
        <strain evidence="12 13">HF004</strain>
    </source>
</reference>
<comment type="function">
    <text evidence="11">Allosteric enzyme that catalyzes the rate-limiting step in glycogen catabolism, the phosphorolytic cleavage of glycogen to produce glucose-1-phosphate, and plays a central role in maintaining cellular and organismal glucose homeostasis.</text>
</comment>
<keyword evidence="8 11" id="KW-0119">Carbohydrate metabolism</keyword>
<keyword evidence="7 10" id="KW-0663">Pyridoxal phosphate</keyword>
<dbReference type="PIRSF" id="PIRSF000460">
    <property type="entry name" value="Pprylas_GlgP"/>
    <property type="match status" value="1"/>
</dbReference>
<comment type="catalytic activity">
    <reaction evidence="1 11">
        <text>[(1-&gt;4)-alpha-D-glucosyl](n) + phosphate = [(1-&gt;4)-alpha-D-glucosyl](n-1) + alpha-D-glucose 1-phosphate</text>
        <dbReference type="Rhea" id="RHEA:41732"/>
        <dbReference type="Rhea" id="RHEA-COMP:9584"/>
        <dbReference type="Rhea" id="RHEA-COMP:9586"/>
        <dbReference type="ChEBI" id="CHEBI:15444"/>
        <dbReference type="ChEBI" id="CHEBI:43474"/>
        <dbReference type="ChEBI" id="CHEBI:58601"/>
        <dbReference type="EC" id="2.4.1.1"/>
    </reaction>
</comment>
<evidence type="ECO:0000256" key="4">
    <source>
        <dbReference type="ARBA" id="ARBA00022533"/>
    </source>
</evidence>
<dbReference type="AlphaFoldDB" id="A0A2N5X5C4"/>
<evidence type="ECO:0000256" key="6">
    <source>
        <dbReference type="ARBA" id="ARBA00022679"/>
    </source>
</evidence>